<dbReference type="Proteomes" id="UP000236547">
    <property type="component" value="Unassembled WGS sequence"/>
</dbReference>
<organism evidence="1 2">
    <name type="scientific">Vibrio diazotrophicus</name>
    <dbReference type="NCBI Taxonomy" id="685"/>
    <lineage>
        <taxon>Bacteria</taxon>
        <taxon>Pseudomonadati</taxon>
        <taxon>Pseudomonadota</taxon>
        <taxon>Gammaproteobacteria</taxon>
        <taxon>Vibrionales</taxon>
        <taxon>Vibrionaceae</taxon>
        <taxon>Vibrio</taxon>
    </lineage>
</organism>
<proteinExistence type="predicted"/>
<evidence type="ECO:0000313" key="2">
    <source>
        <dbReference type="Proteomes" id="UP000236547"/>
    </source>
</evidence>
<evidence type="ECO:0000313" key="1">
    <source>
        <dbReference type="EMBL" id="PNI03682.1"/>
    </source>
</evidence>
<name>A0ABX4WGI1_VIBDI</name>
<protein>
    <submittedName>
        <fullName evidence="1">Uncharacterized protein</fullName>
    </submittedName>
</protein>
<reference evidence="1 2" key="1">
    <citation type="submission" date="2018-01" db="EMBL/GenBank/DDBJ databases">
        <title>Draft genome sequences of six Vibrio diazotrophicus strains isolated from deep-sea sediments of the Baltic Sea.</title>
        <authorList>
            <person name="Castillo D."/>
            <person name="Vandieken V."/>
            <person name="Chiang O."/>
            <person name="Middelboe M."/>
        </authorList>
    </citation>
    <scope>NUCLEOTIDE SEQUENCE [LARGE SCALE GENOMIC DNA]</scope>
    <source>
        <strain evidence="1 2">65.10M</strain>
    </source>
</reference>
<comment type="caution">
    <text evidence="1">The sequence shown here is derived from an EMBL/GenBank/DDBJ whole genome shotgun (WGS) entry which is preliminary data.</text>
</comment>
<accession>A0ABX4WGI1</accession>
<sequence length="61" mass="7281">MLLDYISMFLCKYFLFQKRLTIVLTAIIPHFYRLKNNLNCDFCHLKGIFYSIESPSDKPSE</sequence>
<keyword evidence="2" id="KW-1185">Reference proteome</keyword>
<dbReference type="EMBL" id="POSM01000001">
    <property type="protein sequence ID" value="PNI03682.1"/>
    <property type="molecule type" value="Genomic_DNA"/>
</dbReference>
<gene>
    <name evidence="1" type="ORF">C1O25_01100</name>
</gene>